<name>A0A382JDS6_9ZZZZ</name>
<accession>A0A382JDS6</accession>
<evidence type="ECO:0000313" key="1">
    <source>
        <dbReference type="EMBL" id="SVC09253.1"/>
    </source>
</evidence>
<dbReference type="AlphaFoldDB" id="A0A382JDS6"/>
<sequence length="65" mass="7217">MDLAIRSLPPVVIDAKLADCCNSRGAGTATVAKYLVIDKYKRYLLFRRQSSRGDTDGRSTVVMRP</sequence>
<feature type="non-terminal residue" evidence="1">
    <location>
        <position position="65"/>
    </location>
</feature>
<gene>
    <name evidence="1" type="ORF">METZ01_LOCUS262107</name>
</gene>
<dbReference type="EMBL" id="UINC01073118">
    <property type="protein sequence ID" value="SVC09253.1"/>
    <property type="molecule type" value="Genomic_DNA"/>
</dbReference>
<organism evidence="1">
    <name type="scientific">marine metagenome</name>
    <dbReference type="NCBI Taxonomy" id="408172"/>
    <lineage>
        <taxon>unclassified sequences</taxon>
        <taxon>metagenomes</taxon>
        <taxon>ecological metagenomes</taxon>
    </lineage>
</organism>
<protein>
    <submittedName>
        <fullName evidence="1">Uncharacterized protein</fullName>
    </submittedName>
</protein>
<proteinExistence type="predicted"/>
<reference evidence="1" key="1">
    <citation type="submission" date="2018-05" db="EMBL/GenBank/DDBJ databases">
        <authorList>
            <person name="Lanie J.A."/>
            <person name="Ng W.-L."/>
            <person name="Kazmierczak K.M."/>
            <person name="Andrzejewski T.M."/>
            <person name="Davidsen T.M."/>
            <person name="Wayne K.J."/>
            <person name="Tettelin H."/>
            <person name="Glass J.I."/>
            <person name="Rusch D."/>
            <person name="Podicherti R."/>
            <person name="Tsui H.-C.T."/>
            <person name="Winkler M.E."/>
        </authorList>
    </citation>
    <scope>NUCLEOTIDE SEQUENCE</scope>
</reference>